<sequence>MTEFDPYDRLIESCRNSSQYPYTLLNETTPRAVLEGYHEHLVQNDGALFDDSDPRLVFWEAWPGTQRFKKTKVQDVKGLSEHLIRDGVDPNSRHIFIESNHSRAPLNCSPDMLKTLFTYHQVDPSFLDSLFAFGDQDEPLDAGLAHFRSDDKLNLRERLPRLPRLGRSGMELRHSFLLRSVERADAADPWSIRQVAAYHSFDVENGRSVWITLKGNNLLQKRIKDDSLDLPVHQGALGLDVGAAFEASLATHLTFFHWCEHNWRWYVRDVEERIRTSLARAKTIPVESEPSYRTGVLASSRDSTMQLSTFNPVSEKGSIVQRTICGLRWPDRTAFDHAPAVQEPPFSRARRVPEGLAVLNMFNYKDLQKLSILAERIEEATLVVQLNVDALQDVYEYYQRPIHDNVRPDVRMHMEKSAATFLLKLRQIIRSLETRHTQLASLRKRLDNGKALYENLLQLRSLQVSRVFAEHGHKSAINMENIARRTERETVSMHTVTVVTLLFLPATFLGVSSSLSHSHLSSTRTFRR</sequence>
<reference evidence="3" key="1">
    <citation type="journal article" date="2023" name="Mol. Phylogenet. Evol.">
        <title>Genome-scale phylogeny and comparative genomics of the fungal order Sordariales.</title>
        <authorList>
            <person name="Hensen N."/>
            <person name="Bonometti L."/>
            <person name="Westerberg I."/>
            <person name="Brannstrom I.O."/>
            <person name="Guillou S."/>
            <person name="Cros-Aarteil S."/>
            <person name="Calhoun S."/>
            <person name="Haridas S."/>
            <person name="Kuo A."/>
            <person name="Mondo S."/>
            <person name="Pangilinan J."/>
            <person name="Riley R."/>
            <person name="LaButti K."/>
            <person name="Andreopoulos B."/>
            <person name="Lipzen A."/>
            <person name="Chen C."/>
            <person name="Yan M."/>
            <person name="Daum C."/>
            <person name="Ng V."/>
            <person name="Clum A."/>
            <person name="Steindorff A."/>
            <person name="Ohm R.A."/>
            <person name="Martin F."/>
            <person name="Silar P."/>
            <person name="Natvig D.O."/>
            <person name="Lalanne C."/>
            <person name="Gautier V."/>
            <person name="Ament-Velasquez S.L."/>
            <person name="Kruys A."/>
            <person name="Hutchinson M.I."/>
            <person name="Powell A.J."/>
            <person name="Barry K."/>
            <person name="Miller A.N."/>
            <person name="Grigoriev I.V."/>
            <person name="Debuchy R."/>
            <person name="Gladieux P."/>
            <person name="Hiltunen Thoren M."/>
            <person name="Johannesson H."/>
        </authorList>
    </citation>
    <scope>NUCLEOTIDE SEQUENCE [LARGE SCALE GENOMIC DNA]</scope>
    <source>
        <strain evidence="3">CBS 284.82</strain>
    </source>
</reference>
<evidence type="ECO:0000259" key="1">
    <source>
        <dbReference type="Pfam" id="PF26616"/>
    </source>
</evidence>
<name>A0AAN6SRX8_9PEZI</name>
<keyword evidence="3" id="KW-1185">Reference proteome</keyword>
<evidence type="ECO:0000313" key="2">
    <source>
        <dbReference type="EMBL" id="KAK4040357.1"/>
    </source>
</evidence>
<feature type="domain" description="CorA-like transporter" evidence="1">
    <location>
        <begin position="12"/>
        <end position="281"/>
    </location>
</feature>
<protein>
    <recommendedName>
        <fullName evidence="1">CorA-like transporter domain-containing protein</fullName>
    </recommendedName>
</protein>
<organism evidence="2 3">
    <name type="scientific">Parachaetomium inaequale</name>
    <dbReference type="NCBI Taxonomy" id="2588326"/>
    <lineage>
        <taxon>Eukaryota</taxon>
        <taxon>Fungi</taxon>
        <taxon>Dikarya</taxon>
        <taxon>Ascomycota</taxon>
        <taxon>Pezizomycotina</taxon>
        <taxon>Sordariomycetes</taxon>
        <taxon>Sordariomycetidae</taxon>
        <taxon>Sordariales</taxon>
        <taxon>Chaetomiaceae</taxon>
        <taxon>Parachaetomium</taxon>
    </lineage>
</organism>
<gene>
    <name evidence="2" type="ORF">C8A01DRAFT_15750</name>
</gene>
<evidence type="ECO:0000313" key="3">
    <source>
        <dbReference type="Proteomes" id="UP001303115"/>
    </source>
</evidence>
<proteinExistence type="predicted"/>
<dbReference type="Proteomes" id="UP001303115">
    <property type="component" value="Unassembled WGS sequence"/>
</dbReference>
<comment type="caution">
    <text evidence="2">The sequence shown here is derived from an EMBL/GenBank/DDBJ whole genome shotgun (WGS) entry which is preliminary data.</text>
</comment>
<accession>A0AAN6SRX8</accession>
<dbReference type="AlphaFoldDB" id="A0AAN6SRX8"/>
<dbReference type="Pfam" id="PF26616">
    <property type="entry name" value="CorA-like"/>
    <property type="match status" value="1"/>
</dbReference>
<dbReference type="EMBL" id="MU854378">
    <property type="protein sequence ID" value="KAK4040357.1"/>
    <property type="molecule type" value="Genomic_DNA"/>
</dbReference>
<dbReference type="InterPro" id="IPR058257">
    <property type="entry name" value="CorA-like_dom"/>
</dbReference>